<reference evidence="1 2" key="1">
    <citation type="submission" date="2020-08" db="EMBL/GenBank/DDBJ databases">
        <title>Polaribacter sp. L12M9 isolated from gut of the Korean scallop.</title>
        <authorList>
            <person name="Jeong Y.S."/>
        </authorList>
    </citation>
    <scope>NUCLEOTIDE SEQUENCE [LARGE SCALE GENOMIC DNA]</scope>
    <source>
        <strain evidence="1 2">L12M9</strain>
    </source>
</reference>
<name>A0A7G9L8U8_9FLAO</name>
<dbReference type="Gene3D" id="3.40.50.150">
    <property type="entry name" value="Vaccinia Virus protein VP39"/>
    <property type="match status" value="1"/>
</dbReference>
<accession>A0A7G9L8U8</accession>
<organism evidence="1 2">
    <name type="scientific">Polaribacter pectinis</name>
    <dbReference type="NCBI Taxonomy" id="2738844"/>
    <lineage>
        <taxon>Bacteria</taxon>
        <taxon>Pseudomonadati</taxon>
        <taxon>Bacteroidota</taxon>
        <taxon>Flavobacteriia</taxon>
        <taxon>Flavobacteriales</taxon>
        <taxon>Flavobacteriaceae</taxon>
    </lineage>
</organism>
<dbReference type="Proteomes" id="UP000515808">
    <property type="component" value="Chromosome"/>
</dbReference>
<dbReference type="EMBL" id="CP060695">
    <property type="protein sequence ID" value="QNM85047.1"/>
    <property type="molecule type" value="Genomic_DNA"/>
</dbReference>
<dbReference type="AlphaFoldDB" id="A0A7G9L8U8"/>
<keyword evidence="2" id="KW-1185">Reference proteome</keyword>
<dbReference type="SUPFAM" id="SSF53335">
    <property type="entry name" value="S-adenosyl-L-methionine-dependent methyltransferases"/>
    <property type="match status" value="1"/>
</dbReference>
<dbReference type="GO" id="GO:0032259">
    <property type="term" value="P:methylation"/>
    <property type="evidence" value="ECO:0007669"/>
    <property type="project" value="UniProtKB-KW"/>
</dbReference>
<dbReference type="RefSeq" id="WP_187481963.1">
    <property type="nucleotide sequence ID" value="NZ_CP060695.1"/>
</dbReference>
<sequence length="285" mass="32923">MGKEKEFYKGLQPFLSCKDYTVSGESYEVMINQSYEMLVTSPVPVDLENYYESEDYISHTDSKKSVFDKVYHGVKNYTLKKKLRLINSFKTEEKNLLDIGAGTGDFLNVCKNKGWSISGVEPNINAINIAAGKGVFLKEELSELKDEKFNVITLWHVLEHVENLKEYIATLKQMLSKNGRIIVAVPNYKSYDAKYYKEYWAAFDVPRHLWHFSQCSIHKLFSEVEMIVEDTLPMKFDSYYVSLLSEKYKSGKMNPIKGFYRGLLSNLKANSTSQYSSLIYVIKNL</sequence>
<protein>
    <submittedName>
        <fullName evidence="1">Class I SAM-dependent methyltransferase</fullName>
    </submittedName>
</protein>
<evidence type="ECO:0000313" key="1">
    <source>
        <dbReference type="EMBL" id="QNM85047.1"/>
    </source>
</evidence>
<gene>
    <name evidence="1" type="ORF">H9W90_12720</name>
</gene>
<dbReference type="InterPro" id="IPR029063">
    <property type="entry name" value="SAM-dependent_MTases_sf"/>
</dbReference>
<dbReference type="GO" id="GO:0008168">
    <property type="term" value="F:methyltransferase activity"/>
    <property type="evidence" value="ECO:0007669"/>
    <property type="project" value="UniProtKB-KW"/>
</dbReference>
<keyword evidence="1" id="KW-0808">Transferase</keyword>
<evidence type="ECO:0000313" key="2">
    <source>
        <dbReference type="Proteomes" id="UP000515808"/>
    </source>
</evidence>
<dbReference type="PANTHER" id="PTHR43861:SF6">
    <property type="entry name" value="METHYLTRANSFERASE TYPE 11"/>
    <property type="match status" value="1"/>
</dbReference>
<keyword evidence="1" id="KW-0489">Methyltransferase</keyword>
<proteinExistence type="predicted"/>
<dbReference type="Pfam" id="PF13489">
    <property type="entry name" value="Methyltransf_23"/>
    <property type="match status" value="1"/>
</dbReference>
<dbReference type="PANTHER" id="PTHR43861">
    <property type="entry name" value="TRANS-ACONITATE 2-METHYLTRANSFERASE-RELATED"/>
    <property type="match status" value="1"/>
</dbReference>
<dbReference type="KEGG" id="ppec:H9W90_12720"/>
<dbReference type="CDD" id="cd02440">
    <property type="entry name" value="AdoMet_MTases"/>
    <property type="match status" value="1"/>
</dbReference>